<comment type="caution">
    <text evidence="2">The sequence shown here is derived from an EMBL/GenBank/DDBJ whole genome shotgun (WGS) entry which is preliminary data.</text>
</comment>
<protein>
    <recommendedName>
        <fullName evidence="4">DUF1279 domain-containing protein</fullName>
    </recommendedName>
</protein>
<evidence type="ECO:0000313" key="3">
    <source>
        <dbReference type="Proteomes" id="UP001530377"/>
    </source>
</evidence>
<keyword evidence="1" id="KW-0812">Transmembrane</keyword>
<evidence type="ECO:0000256" key="1">
    <source>
        <dbReference type="SAM" id="Phobius"/>
    </source>
</evidence>
<dbReference type="EMBL" id="JALLPB020000284">
    <property type="protein sequence ID" value="KAL3811050.1"/>
    <property type="molecule type" value="Genomic_DNA"/>
</dbReference>
<dbReference type="Proteomes" id="UP001530377">
    <property type="component" value="Unassembled WGS sequence"/>
</dbReference>
<feature type="transmembrane region" description="Helical" evidence="1">
    <location>
        <begin position="137"/>
        <end position="160"/>
    </location>
</feature>
<organism evidence="2 3">
    <name type="scientific">Cyclostephanos tholiformis</name>
    <dbReference type="NCBI Taxonomy" id="382380"/>
    <lineage>
        <taxon>Eukaryota</taxon>
        <taxon>Sar</taxon>
        <taxon>Stramenopiles</taxon>
        <taxon>Ochrophyta</taxon>
        <taxon>Bacillariophyta</taxon>
        <taxon>Coscinodiscophyceae</taxon>
        <taxon>Thalassiosirophycidae</taxon>
        <taxon>Stephanodiscales</taxon>
        <taxon>Stephanodiscaceae</taxon>
        <taxon>Cyclostephanos</taxon>
    </lineage>
</organism>
<name>A0ABD3RTC0_9STRA</name>
<keyword evidence="1" id="KW-1133">Transmembrane helix</keyword>
<evidence type="ECO:0008006" key="4">
    <source>
        <dbReference type="Google" id="ProtNLM"/>
    </source>
</evidence>
<keyword evidence="3" id="KW-1185">Reference proteome</keyword>
<dbReference type="InterPro" id="IPR045866">
    <property type="entry name" value="FAM210A/B-like"/>
</dbReference>
<keyword evidence="1" id="KW-0472">Membrane</keyword>
<dbReference type="AlphaFoldDB" id="A0ABD3RTC0"/>
<sequence>MMASSAYRGASTVHRRSLARLLSGLQPSTNEATVTLTIGGGSSRAAPRWGGGGGGGGFGGGVISRALSSSPSSSFSALPPDEEREEKIRVDSLTPYQREMELRKLDHELARLQTLRGINTGELYTFRGKFKMLGRDYGVGFMAWYWTVWFATAGLSYAAIELGGVDPLIVAGKVENFMGWEATSISGKLDPTLGQIGLVVAVNECLEPLRLPFVVVTTKPVVNFFSKR</sequence>
<evidence type="ECO:0000313" key="2">
    <source>
        <dbReference type="EMBL" id="KAL3811050.1"/>
    </source>
</evidence>
<dbReference type="PANTHER" id="PTHR21377:SF0">
    <property type="entry name" value="PROTEIN FAM210B, MITOCHONDRIAL"/>
    <property type="match status" value="1"/>
</dbReference>
<reference evidence="2 3" key="1">
    <citation type="submission" date="2024-10" db="EMBL/GenBank/DDBJ databases">
        <title>Updated reference genomes for cyclostephanoid diatoms.</title>
        <authorList>
            <person name="Roberts W.R."/>
            <person name="Alverson A.J."/>
        </authorList>
    </citation>
    <scope>NUCLEOTIDE SEQUENCE [LARGE SCALE GENOMIC DNA]</scope>
    <source>
        <strain evidence="2 3">AJA228-03</strain>
    </source>
</reference>
<gene>
    <name evidence="2" type="ORF">ACHAXA_004561</name>
</gene>
<proteinExistence type="predicted"/>
<dbReference type="PANTHER" id="PTHR21377">
    <property type="entry name" value="PROTEIN FAM210B, MITOCHONDRIAL"/>
    <property type="match status" value="1"/>
</dbReference>
<accession>A0ABD3RTC0</accession>